<dbReference type="GO" id="GO:0005886">
    <property type="term" value="C:plasma membrane"/>
    <property type="evidence" value="ECO:0007669"/>
    <property type="project" value="UniProtKB-SubCell"/>
</dbReference>
<dbReference type="InterPro" id="IPR023214">
    <property type="entry name" value="HAD_sf"/>
</dbReference>
<dbReference type="Pfam" id="PF00122">
    <property type="entry name" value="E1-E2_ATPase"/>
    <property type="match status" value="1"/>
</dbReference>
<dbReference type="GO" id="GO:0046872">
    <property type="term" value="F:metal ion binding"/>
    <property type="evidence" value="ECO:0007669"/>
    <property type="project" value="UniProtKB-KW"/>
</dbReference>
<dbReference type="SFLD" id="SFLDG00002">
    <property type="entry name" value="C1.7:_P-type_atpase_like"/>
    <property type="match status" value="1"/>
</dbReference>
<evidence type="ECO:0000256" key="8">
    <source>
        <dbReference type="ARBA" id="ARBA00022553"/>
    </source>
</evidence>
<dbReference type="Proteomes" id="UP000176260">
    <property type="component" value="Unassembled WGS sequence"/>
</dbReference>
<evidence type="ECO:0000256" key="9">
    <source>
        <dbReference type="ARBA" id="ARBA00022692"/>
    </source>
</evidence>
<comment type="function">
    <text evidence="1">Mediates magnesium influx to the cytosol.</text>
</comment>
<keyword evidence="9 19" id="KW-0812">Transmembrane</keyword>
<dbReference type="PROSITE" id="PS00154">
    <property type="entry name" value="ATPASE_E1_E2"/>
    <property type="match status" value="1"/>
</dbReference>
<dbReference type="Gene3D" id="2.70.150.10">
    <property type="entry name" value="Calcium-transporting ATPase, cytoplasmic transduction domain A"/>
    <property type="match status" value="1"/>
</dbReference>
<feature type="transmembrane region" description="Helical" evidence="19">
    <location>
        <begin position="82"/>
        <end position="101"/>
    </location>
</feature>
<evidence type="ECO:0000256" key="17">
    <source>
        <dbReference type="ARBA" id="ARBA00029806"/>
    </source>
</evidence>
<dbReference type="SUPFAM" id="SSF56784">
    <property type="entry name" value="HAD-like"/>
    <property type="match status" value="1"/>
</dbReference>
<evidence type="ECO:0000256" key="2">
    <source>
        <dbReference type="ARBA" id="ARBA00004429"/>
    </source>
</evidence>
<evidence type="ECO:0000256" key="1">
    <source>
        <dbReference type="ARBA" id="ARBA00003954"/>
    </source>
</evidence>
<keyword evidence="13" id="KW-0460">Magnesium</keyword>
<dbReference type="SFLD" id="SFLDF00027">
    <property type="entry name" value="p-type_atpase"/>
    <property type="match status" value="1"/>
</dbReference>
<dbReference type="InterPro" id="IPR004014">
    <property type="entry name" value="ATPase_P-typ_cation-transptr_N"/>
</dbReference>
<feature type="transmembrane region" description="Helical" evidence="19">
    <location>
        <begin position="54"/>
        <end position="76"/>
    </location>
</feature>
<evidence type="ECO:0000256" key="11">
    <source>
        <dbReference type="ARBA" id="ARBA00022741"/>
    </source>
</evidence>
<dbReference type="PRINTS" id="PR00120">
    <property type="entry name" value="HATPASE"/>
</dbReference>
<evidence type="ECO:0000256" key="16">
    <source>
        <dbReference type="ARBA" id="ARBA00023136"/>
    </source>
</evidence>
<comment type="similarity">
    <text evidence="3">Belongs to the cation transport ATPase (P-type) (TC 3.A.3) family. Type IIIB subfamily.</text>
</comment>
<gene>
    <name evidence="21" type="ORF">A2Y67_00985</name>
</gene>
<dbReference type="GO" id="GO:0015444">
    <property type="term" value="F:P-type magnesium transporter activity"/>
    <property type="evidence" value="ECO:0007669"/>
    <property type="project" value="UniProtKB-EC"/>
</dbReference>
<dbReference type="NCBIfam" id="TIGR01494">
    <property type="entry name" value="ATPase_P-type"/>
    <property type="match status" value="2"/>
</dbReference>
<dbReference type="InterPro" id="IPR006415">
    <property type="entry name" value="P-type_ATPase_IIIB"/>
</dbReference>
<comment type="subcellular location">
    <subcellularLocation>
        <location evidence="2">Cell inner membrane</location>
        <topology evidence="2">Multi-pass membrane protein</topology>
    </subcellularLocation>
</comment>
<dbReference type="InterPro" id="IPR023298">
    <property type="entry name" value="ATPase_P-typ_TM_dom_sf"/>
</dbReference>
<dbReference type="SUPFAM" id="SSF81653">
    <property type="entry name" value="Calcium ATPase, transduction domain A"/>
    <property type="match status" value="1"/>
</dbReference>
<dbReference type="SFLD" id="SFLDS00003">
    <property type="entry name" value="Haloacid_Dehalogenase"/>
    <property type="match status" value="1"/>
</dbReference>
<dbReference type="EC" id="7.2.2.14" evidence="4"/>
<reference evidence="21 22" key="1">
    <citation type="journal article" date="2016" name="Nat. Commun.">
        <title>Thousands of microbial genomes shed light on interconnected biogeochemical processes in an aquifer system.</title>
        <authorList>
            <person name="Anantharaman K."/>
            <person name="Brown C.T."/>
            <person name="Hug L.A."/>
            <person name="Sharon I."/>
            <person name="Castelle C.J."/>
            <person name="Probst A.J."/>
            <person name="Thomas B.C."/>
            <person name="Singh A."/>
            <person name="Wilkins M.J."/>
            <person name="Karaoz U."/>
            <person name="Brodie E.L."/>
            <person name="Williams K.H."/>
            <person name="Hubbard S.S."/>
            <person name="Banfield J.F."/>
        </authorList>
    </citation>
    <scope>NUCLEOTIDE SEQUENCE [LARGE SCALE GENOMIC DNA]</scope>
</reference>
<dbReference type="InterPro" id="IPR001757">
    <property type="entry name" value="P_typ_ATPase"/>
</dbReference>
<comment type="catalytic activity">
    <reaction evidence="18">
        <text>Mg(2+)(out) + ATP + H2O = Mg(2+)(in) + ADP + phosphate + H(+)</text>
        <dbReference type="Rhea" id="RHEA:10260"/>
        <dbReference type="ChEBI" id="CHEBI:15377"/>
        <dbReference type="ChEBI" id="CHEBI:15378"/>
        <dbReference type="ChEBI" id="CHEBI:18420"/>
        <dbReference type="ChEBI" id="CHEBI:30616"/>
        <dbReference type="ChEBI" id="CHEBI:43474"/>
        <dbReference type="ChEBI" id="CHEBI:456216"/>
        <dbReference type="EC" id="7.2.2.14"/>
    </reaction>
</comment>
<dbReference type="Pfam" id="PF00690">
    <property type="entry name" value="Cation_ATPase_N"/>
    <property type="match status" value="1"/>
</dbReference>
<dbReference type="Gene3D" id="3.40.50.1000">
    <property type="entry name" value="HAD superfamily/HAD-like"/>
    <property type="match status" value="1"/>
</dbReference>
<organism evidence="21 22">
    <name type="scientific">Candidatus Buchananbacteria bacterium RBG_13_39_9</name>
    <dbReference type="NCBI Taxonomy" id="1797531"/>
    <lineage>
        <taxon>Bacteria</taxon>
        <taxon>Candidatus Buchananiibacteriota</taxon>
    </lineage>
</organism>
<evidence type="ECO:0000256" key="18">
    <source>
        <dbReference type="ARBA" id="ARBA00047295"/>
    </source>
</evidence>
<dbReference type="GO" id="GO:0016887">
    <property type="term" value="F:ATP hydrolysis activity"/>
    <property type="evidence" value="ECO:0007669"/>
    <property type="project" value="InterPro"/>
</dbReference>
<dbReference type="FunFam" id="3.40.50.1000:FF:000211">
    <property type="entry name" value="Plasma membrane ATPase"/>
    <property type="match status" value="1"/>
</dbReference>
<dbReference type="GO" id="GO:0005524">
    <property type="term" value="F:ATP binding"/>
    <property type="evidence" value="ECO:0007669"/>
    <property type="project" value="UniProtKB-KW"/>
</dbReference>
<protein>
    <recommendedName>
        <fullName evidence="5">Magnesium-transporting ATPase, P-type 1</fullName>
        <ecNumber evidence="4">7.2.2.14</ecNumber>
    </recommendedName>
    <alternativeName>
        <fullName evidence="17">Mg(2+) transport ATPase, P-type 1</fullName>
    </alternativeName>
</protein>
<dbReference type="Pfam" id="PF00689">
    <property type="entry name" value="Cation_ATPase_C"/>
    <property type="match status" value="1"/>
</dbReference>
<comment type="caution">
    <text evidence="21">The sequence shown here is derived from an EMBL/GenBank/DDBJ whole genome shotgun (WGS) entry which is preliminary data.</text>
</comment>
<keyword evidence="8" id="KW-0597">Phosphoprotein</keyword>
<keyword evidence="11" id="KW-0547">Nucleotide-binding</keyword>
<feature type="transmembrane region" description="Helical" evidence="19">
    <location>
        <begin position="808"/>
        <end position="832"/>
    </location>
</feature>
<keyword evidence="12" id="KW-0067">ATP-binding</keyword>
<name>A0A1G1XLZ4_9BACT</name>
<feature type="transmembrane region" description="Helical" evidence="19">
    <location>
        <begin position="725"/>
        <end position="744"/>
    </location>
</feature>
<evidence type="ECO:0000256" key="12">
    <source>
        <dbReference type="ARBA" id="ARBA00022840"/>
    </source>
</evidence>
<dbReference type="InterPro" id="IPR023299">
    <property type="entry name" value="ATPase_P-typ_cyto_dom_N"/>
</dbReference>
<dbReference type="InterPro" id="IPR059000">
    <property type="entry name" value="ATPase_P-type_domA"/>
</dbReference>
<dbReference type="NCBIfam" id="TIGR01524">
    <property type="entry name" value="ATPase-IIIB_Mg"/>
    <property type="match status" value="1"/>
</dbReference>
<evidence type="ECO:0000256" key="10">
    <source>
        <dbReference type="ARBA" id="ARBA00022723"/>
    </source>
</evidence>
<accession>A0A1G1XLZ4</accession>
<evidence type="ECO:0000313" key="21">
    <source>
        <dbReference type="EMBL" id="OGY41155.1"/>
    </source>
</evidence>
<dbReference type="Gene3D" id="1.20.1110.10">
    <property type="entry name" value="Calcium-transporting ATPase, transmembrane domain"/>
    <property type="match status" value="1"/>
</dbReference>
<evidence type="ECO:0000256" key="6">
    <source>
        <dbReference type="ARBA" id="ARBA00022475"/>
    </source>
</evidence>
<dbReference type="PRINTS" id="PR00119">
    <property type="entry name" value="CATATPASE"/>
</dbReference>
<feature type="domain" description="Cation-transporting P-type ATPase N-terminal" evidence="20">
    <location>
        <begin position="8"/>
        <end position="81"/>
    </location>
</feature>
<keyword evidence="7" id="KW-0997">Cell inner membrane</keyword>
<evidence type="ECO:0000256" key="14">
    <source>
        <dbReference type="ARBA" id="ARBA00022967"/>
    </source>
</evidence>
<feature type="transmembrane region" description="Helical" evidence="19">
    <location>
        <begin position="756"/>
        <end position="773"/>
    </location>
</feature>
<dbReference type="Gene3D" id="3.40.1110.10">
    <property type="entry name" value="Calcium-transporting ATPase, cytoplasmic domain N"/>
    <property type="match status" value="1"/>
</dbReference>
<evidence type="ECO:0000256" key="13">
    <source>
        <dbReference type="ARBA" id="ARBA00022842"/>
    </source>
</evidence>
<evidence type="ECO:0000256" key="19">
    <source>
        <dbReference type="SAM" id="Phobius"/>
    </source>
</evidence>
<feature type="transmembrane region" description="Helical" evidence="19">
    <location>
        <begin position="247"/>
        <end position="268"/>
    </location>
</feature>
<dbReference type="SUPFAM" id="SSF81665">
    <property type="entry name" value="Calcium ATPase, transmembrane domain M"/>
    <property type="match status" value="1"/>
</dbReference>
<dbReference type="InterPro" id="IPR044492">
    <property type="entry name" value="P_typ_ATPase_HD_dom"/>
</dbReference>
<dbReference type="PANTHER" id="PTHR42861">
    <property type="entry name" value="CALCIUM-TRANSPORTING ATPASE"/>
    <property type="match status" value="1"/>
</dbReference>
<feature type="transmembrane region" description="Helical" evidence="19">
    <location>
        <begin position="785"/>
        <end position="802"/>
    </location>
</feature>
<feature type="transmembrane region" description="Helical" evidence="19">
    <location>
        <begin position="274"/>
        <end position="298"/>
    </location>
</feature>
<keyword evidence="10" id="KW-0479">Metal-binding</keyword>
<keyword evidence="14" id="KW-1278">Translocase</keyword>
<dbReference type="InterPro" id="IPR018303">
    <property type="entry name" value="ATPase_P-typ_P_site"/>
</dbReference>
<evidence type="ECO:0000256" key="4">
    <source>
        <dbReference type="ARBA" id="ARBA00012786"/>
    </source>
</evidence>
<keyword evidence="15 19" id="KW-1133">Transmembrane helix</keyword>
<dbReference type="InterPro" id="IPR036412">
    <property type="entry name" value="HAD-like_sf"/>
</dbReference>
<proteinExistence type="inferred from homology"/>
<sequence>MEKNNQQKYISMDLAEIFYTLRSRANGLSSKEAKQKLDQYGLNEITAQKKRTTFNIFISQFANPLVLILLVATLISGLLGEWTSAVIITLMILLSAILSFIQEYHSEKTMAALKNKVAVKALVLRDKKVQQVNTAELVIGDIAILEVGKIVPADLRLIETNDLSINQAVLSGESFPVEKETVSENNVKESLQARNLAFSGSHVVQGYGKGIVIATGQDTFLGQTAKLIEAKEPVSQFQKGINDFGYFLFRIIIAFSLAVFIFLALFRGSWLESLLFALAIAVGISPELLPLIITINLSRGARIMAKKKVVVKRLMSIENLGNADVLCTDKTGTLTEGKIELKDFLDFAGNKDKNILFLANLCNTYAINPSNAINPLDLAIVNYAKQHQLKKNGYKIIENIAFDFYRRRMSVIVQKNSEITLLCKGASDEMLKICSKVKLGDKDEDIKIHINAIKNRIKRLEENGYRLLLIAQKPIAKKEKYLVKDEVGLILLGALAFFDPPKVSAAQTIKAFIDLGIQVKILTGDNEIATERLCQEIDYRYKKIVLGEDLENISDEKLKKLVNQADIFAKVTPEHKLKIVKALSESGHSVAFLGDGVNDAPALKAADVGISVDKAVDVAREAADVILLKKSLAVLIDGIKEGRKTFGNTLKYILCTISSNYGNMLSVTGAALILPFIPMLPVQVILLNFFSDAPMLAISTDNVDDDYIKKPKHWDIKKIRKSMNYFGLISSLFDFITFGFLLIITKATMPVFQSGWFFQSFLTEVLFIFVIRTKKWFWQSNPSKTLIFSAIITTATILILLYTNLRNYFGFGFLKINVALTIVGIALIYYLLTEFFKKIIYKKFEI</sequence>
<dbReference type="SMART" id="SM00831">
    <property type="entry name" value="Cation_ATPase_N"/>
    <property type="match status" value="1"/>
</dbReference>
<keyword evidence="6" id="KW-1003">Cell membrane</keyword>
<evidence type="ECO:0000313" key="22">
    <source>
        <dbReference type="Proteomes" id="UP000176260"/>
    </source>
</evidence>
<dbReference type="AlphaFoldDB" id="A0A1G1XLZ4"/>
<keyword evidence="16 19" id="KW-0472">Membrane</keyword>
<dbReference type="EMBL" id="MHIA01000033">
    <property type="protein sequence ID" value="OGY41155.1"/>
    <property type="molecule type" value="Genomic_DNA"/>
</dbReference>
<evidence type="ECO:0000259" key="20">
    <source>
        <dbReference type="SMART" id="SM00831"/>
    </source>
</evidence>
<evidence type="ECO:0000256" key="15">
    <source>
        <dbReference type="ARBA" id="ARBA00022989"/>
    </source>
</evidence>
<evidence type="ECO:0000256" key="3">
    <source>
        <dbReference type="ARBA" id="ARBA00008746"/>
    </source>
</evidence>
<dbReference type="InterPro" id="IPR006068">
    <property type="entry name" value="ATPase_P-typ_cation-transptr_C"/>
</dbReference>
<dbReference type="Pfam" id="PF00702">
    <property type="entry name" value="Hydrolase"/>
    <property type="match status" value="1"/>
</dbReference>
<evidence type="ECO:0000256" key="5">
    <source>
        <dbReference type="ARBA" id="ARBA00013555"/>
    </source>
</evidence>
<evidence type="ECO:0000256" key="7">
    <source>
        <dbReference type="ARBA" id="ARBA00022519"/>
    </source>
</evidence>
<dbReference type="InterPro" id="IPR008250">
    <property type="entry name" value="ATPase_P-typ_transduc_dom_A_sf"/>
</dbReference>